<proteinExistence type="predicted"/>
<comment type="caution">
    <text evidence="3">The sequence shown here is derived from an EMBL/GenBank/DDBJ whole genome shotgun (WGS) entry which is preliminary data.</text>
</comment>
<dbReference type="Pfam" id="PF24883">
    <property type="entry name" value="NPHP3_N"/>
    <property type="match status" value="1"/>
</dbReference>
<protein>
    <recommendedName>
        <fullName evidence="2">NACHT domain-containing protein</fullName>
    </recommendedName>
</protein>
<dbReference type="InterPro" id="IPR056884">
    <property type="entry name" value="NPHP3-like_N"/>
</dbReference>
<evidence type="ECO:0000313" key="3">
    <source>
        <dbReference type="EMBL" id="KAF5324388.1"/>
    </source>
</evidence>
<gene>
    <name evidence="3" type="ORF">D9619_011372</name>
</gene>
<dbReference type="InterPro" id="IPR027417">
    <property type="entry name" value="P-loop_NTPase"/>
</dbReference>
<keyword evidence="4" id="KW-1185">Reference proteome</keyword>
<dbReference type="EMBL" id="JAACJJ010000016">
    <property type="protein sequence ID" value="KAF5324388.1"/>
    <property type="molecule type" value="Genomic_DNA"/>
</dbReference>
<dbReference type="PANTHER" id="PTHR10039">
    <property type="entry name" value="AMELOGENIN"/>
    <property type="match status" value="1"/>
</dbReference>
<feature type="domain" description="NACHT" evidence="2">
    <location>
        <begin position="171"/>
        <end position="301"/>
    </location>
</feature>
<evidence type="ECO:0000256" key="1">
    <source>
        <dbReference type="ARBA" id="ARBA00022737"/>
    </source>
</evidence>
<dbReference type="OrthoDB" id="3269932at2759"/>
<name>A0A8H5F5W1_9AGAR</name>
<dbReference type="Gene3D" id="3.40.50.300">
    <property type="entry name" value="P-loop containing nucleotide triphosphate hydrolases"/>
    <property type="match status" value="1"/>
</dbReference>
<organism evidence="3 4">
    <name type="scientific">Psilocybe cf. subviscida</name>
    <dbReference type="NCBI Taxonomy" id="2480587"/>
    <lineage>
        <taxon>Eukaryota</taxon>
        <taxon>Fungi</taxon>
        <taxon>Dikarya</taxon>
        <taxon>Basidiomycota</taxon>
        <taxon>Agaricomycotina</taxon>
        <taxon>Agaricomycetes</taxon>
        <taxon>Agaricomycetidae</taxon>
        <taxon>Agaricales</taxon>
        <taxon>Agaricineae</taxon>
        <taxon>Strophariaceae</taxon>
        <taxon>Psilocybe</taxon>
    </lineage>
</organism>
<reference evidence="3 4" key="1">
    <citation type="journal article" date="2020" name="ISME J.">
        <title>Uncovering the hidden diversity of litter-decomposition mechanisms in mushroom-forming fungi.</title>
        <authorList>
            <person name="Floudas D."/>
            <person name="Bentzer J."/>
            <person name="Ahren D."/>
            <person name="Johansson T."/>
            <person name="Persson P."/>
            <person name="Tunlid A."/>
        </authorList>
    </citation>
    <scope>NUCLEOTIDE SEQUENCE [LARGE SCALE GENOMIC DNA]</scope>
    <source>
        <strain evidence="3 4">CBS 101986</strain>
    </source>
</reference>
<accession>A0A8H5F5W1</accession>
<keyword evidence="1" id="KW-0677">Repeat</keyword>
<dbReference type="SUPFAM" id="SSF52540">
    <property type="entry name" value="P-loop containing nucleoside triphosphate hydrolases"/>
    <property type="match status" value="1"/>
</dbReference>
<evidence type="ECO:0000313" key="4">
    <source>
        <dbReference type="Proteomes" id="UP000567179"/>
    </source>
</evidence>
<dbReference type="AlphaFoldDB" id="A0A8H5F5W1"/>
<dbReference type="PROSITE" id="PS50837">
    <property type="entry name" value="NACHT"/>
    <property type="match status" value="1"/>
</dbReference>
<dbReference type="InterPro" id="IPR007111">
    <property type="entry name" value="NACHT_NTPase"/>
</dbReference>
<sequence length="400" mass="44159">MTTAVDLTAVDLAEVNLKEEVRGAAYSPTARSDLARVETASVQGKIVDYSNKKLTIFVGAAIWLVVVSANILSKRPACQPNQQLLLEQEEVSSILNNVQNSNVHDNTFVTNIKADNQPSLDALYKRVAPYAILNAGGRADDVRCHPGTREIVIGRIEQWRRQASDGVTANRMFWLKGPAGAGKTAIVQTVAESWKWSGIHAANFFFFRTDSSRNHAKSLVSTLLYQILDFYPSAREAVKTILASKPRILDASVEEQFLQLICIPLRSIGPSLSQSIVLLVDGLDECDSEGKNSQRQVLHALNTLVSWNELPLLVLVASRAEPQITMAFNQLVASGSKFDSLFLDEQFSPDNDIHLFVTAELNSIKRTHSLAYLLDKDWPSDIDVEGIVTKSSGHFITNIR</sequence>
<dbReference type="Proteomes" id="UP000567179">
    <property type="component" value="Unassembled WGS sequence"/>
</dbReference>
<evidence type="ECO:0000259" key="2">
    <source>
        <dbReference type="PROSITE" id="PS50837"/>
    </source>
</evidence>